<reference evidence="1 2" key="1">
    <citation type="submission" date="2021-06" db="EMBL/GenBank/DDBJ databases">
        <authorList>
            <person name="Palmer J.M."/>
        </authorList>
    </citation>
    <scope>NUCLEOTIDE SEQUENCE [LARGE SCALE GENOMIC DNA]</scope>
    <source>
        <strain evidence="1 2">AS_MEX2019</strain>
        <tissue evidence="1">Muscle</tissue>
    </source>
</reference>
<sequence length="108" mass="12425">MCTCEVILDCLTPKPMVKIFLEFTTYDKSNLRSLKYLPLLRSLRRGLYKKSAGSDQISVKSLNIREPVFTQREEIKCRSPTGLCSFLQCWFLSSSQPAIVNRMKAVEQ</sequence>
<accession>A0ABV0ZUW4</accession>
<comment type="caution">
    <text evidence="1">The sequence shown here is derived from an EMBL/GenBank/DDBJ whole genome shotgun (WGS) entry which is preliminary data.</text>
</comment>
<organism evidence="1 2">
    <name type="scientific">Ameca splendens</name>
    <dbReference type="NCBI Taxonomy" id="208324"/>
    <lineage>
        <taxon>Eukaryota</taxon>
        <taxon>Metazoa</taxon>
        <taxon>Chordata</taxon>
        <taxon>Craniata</taxon>
        <taxon>Vertebrata</taxon>
        <taxon>Euteleostomi</taxon>
        <taxon>Actinopterygii</taxon>
        <taxon>Neopterygii</taxon>
        <taxon>Teleostei</taxon>
        <taxon>Neoteleostei</taxon>
        <taxon>Acanthomorphata</taxon>
        <taxon>Ovalentaria</taxon>
        <taxon>Atherinomorphae</taxon>
        <taxon>Cyprinodontiformes</taxon>
        <taxon>Goodeidae</taxon>
        <taxon>Ameca</taxon>
    </lineage>
</organism>
<proteinExistence type="predicted"/>
<keyword evidence="2" id="KW-1185">Reference proteome</keyword>
<evidence type="ECO:0000313" key="2">
    <source>
        <dbReference type="Proteomes" id="UP001469553"/>
    </source>
</evidence>
<dbReference type="EMBL" id="JAHRIP010075287">
    <property type="protein sequence ID" value="MEQ2309724.1"/>
    <property type="molecule type" value="Genomic_DNA"/>
</dbReference>
<name>A0ABV0ZUW4_9TELE</name>
<dbReference type="Proteomes" id="UP001469553">
    <property type="component" value="Unassembled WGS sequence"/>
</dbReference>
<evidence type="ECO:0000313" key="1">
    <source>
        <dbReference type="EMBL" id="MEQ2309724.1"/>
    </source>
</evidence>
<gene>
    <name evidence="1" type="ORF">AMECASPLE_001555</name>
</gene>
<protein>
    <submittedName>
        <fullName evidence="1">Uncharacterized protein</fullName>
    </submittedName>
</protein>